<organism evidence="7 8">
    <name type="scientific">Gryllus longicercus</name>
    <dbReference type="NCBI Taxonomy" id="2509291"/>
    <lineage>
        <taxon>Eukaryota</taxon>
        <taxon>Metazoa</taxon>
        <taxon>Ecdysozoa</taxon>
        <taxon>Arthropoda</taxon>
        <taxon>Hexapoda</taxon>
        <taxon>Insecta</taxon>
        <taxon>Pterygota</taxon>
        <taxon>Neoptera</taxon>
        <taxon>Polyneoptera</taxon>
        <taxon>Orthoptera</taxon>
        <taxon>Ensifera</taxon>
        <taxon>Gryllidea</taxon>
        <taxon>Grylloidea</taxon>
        <taxon>Gryllidae</taxon>
        <taxon>Gryllinae</taxon>
        <taxon>Gryllus</taxon>
    </lineage>
</organism>
<dbReference type="InterPro" id="IPR027357">
    <property type="entry name" value="DOCKER_dom"/>
</dbReference>
<evidence type="ECO:0000256" key="3">
    <source>
        <dbReference type="PROSITE-ProRule" id="PRU00983"/>
    </source>
</evidence>
<dbReference type="PANTHER" id="PTHR23317:SF76">
    <property type="entry name" value="LD20667P"/>
    <property type="match status" value="1"/>
</dbReference>
<feature type="compositionally biased region" description="Low complexity" evidence="4">
    <location>
        <begin position="874"/>
        <end position="886"/>
    </location>
</feature>
<dbReference type="InterPro" id="IPR037808">
    <property type="entry name" value="C2_Dock-C"/>
</dbReference>
<feature type="region of interest" description="Disordered" evidence="4">
    <location>
        <begin position="872"/>
        <end position="941"/>
    </location>
</feature>
<feature type="domain" description="DOCKER" evidence="6">
    <location>
        <begin position="1632"/>
        <end position="2067"/>
    </location>
</feature>
<evidence type="ECO:0000259" key="6">
    <source>
        <dbReference type="PROSITE" id="PS51651"/>
    </source>
</evidence>
<reference evidence="7 8" key="1">
    <citation type="submission" date="2024-03" db="EMBL/GenBank/DDBJ databases">
        <title>The genome assembly and annotation of the cricket Gryllus longicercus Weissman &amp; Gray.</title>
        <authorList>
            <person name="Szrajer S."/>
            <person name="Gray D."/>
            <person name="Ylla G."/>
        </authorList>
    </citation>
    <scope>NUCLEOTIDE SEQUENCE [LARGE SCALE GENOMIC DNA]</scope>
    <source>
        <strain evidence="7">DAG 2021-001</strain>
        <tissue evidence="7">Whole body minus gut</tissue>
    </source>
</reference>
<dbReference type="PROSITE" id="PS51651">
    <property type="entry name" value="DOCKER"/>
    <property type="match status" value="1"/>
</dbReference>
<dbReference type="InterPro" id="IPR046769">
    <property type="entry name" value="DOCKER_Lobe_A"/>
</dbReference>
<dbReference type="Pfam" id="PF20422">
    <property type="entry name" value="DHR-2_Lobe_B"/>
    <property type="match status" value="1"/>
</dbReference>
<dbReference type="CDD" id="cd11695">
    <property type="entry name" value="DHR2_DOCK_C"/>
    <property type="match status" value="1"/>
</dbReference>
<dbReference type="InterPro" id="IPR043162">
    <property type="entry name" value="DOCK_C_lobe_C"/>
</dbReference>
<evidence type="ECO:0000256" key="4">
    <source>
        <dbReference type="SAM" id="MobiDB-lite"/>
    </source>
</evidence>
<dbReference type="InterPro" id="IPR027007">
    <property type="entry name" value="C2_DOCK-type_domain"/>
</dbReference>
<feature type="domain" description="C2 DOCK-type" evidence="5">
    <location>
        <begin position="579"/>
        <end position="746"/>
    </location>
</feature>
<dbReference type="FunFam" id="1.20.58.740:FF:000002">
    <property type="entry name" value="Dedicator of cytokinesis protein 7"/>
    <property type="match status" value="1"/>
</dbReference>
<dbReference type="Proteomes" id="UP001378592">
    <property type="component" value="Unassembled WGS sequence"/>
</dbReference>
<dbReference type="InterPro" id="IPR035892">
    <property type="entry name" value="C2_domain_sf"/>
</dbReference>
<keyword evidence="1" id="KW-0597">Phosphoprotein</keyword>
<dbReference type="PROSITE" id="PS51650">
    <property type="entry name" value="C2_DOCK"/>
    <property type="match status" value="1"/>
</dbReference>
<proteinExistence type="inferred from homology"/>
<dbReference type="FunFam" id="1.25.40.410:FF:000002">
    <property type="entry name" value="Dedicator of cytokinesis protein 7"/>
    <property type="match status" value="1"/>
</dbReference>
<dbReference type="InterPro" id="IPR026791">
    <property type="entry name" value="DOCK"/>
</dbReference>
<dbReference type="InterPro" id="IPR046773">
    <property type="entry name" value="DOCKER_Lobe_C"/>
</dbReference>
<dbReference type="Gene3D" id="1.25.40.410">
    <property type="match status" value="1"/>
</dbReference>
<dbReference type="Pfam" id="PF11878">
    <property type="entry name" value="DOCK_C-D_N"/>
    <property type="match status" value="1"/>
</dbReference>
<dbReference type="InterPro" id="IPR046770">
    <property type="entry name" value="DOCKER_Lobe_B"/>
</dbReference>
<dbReference type="GO" id="GO:0005085">
    <property type="term" value="F:guanyl-nucleotide exchange factor activity"/>
    <property type="evidence" value="ECO:0007669"/>
    <property type="project" value="UniProtKB-KW"/>
</dbReference>
<evidence type="ECO:0008006" key="9">
    <source>
        <dbReference type="Google" id="ProtNLM"/>
    </source>
</evidence>
<protein>
    <recommendedName>
        <fullName evidence="9">Dedicator of cytokinesis protein 7</fullName>
    </recommendedName>
</protein>
<comment type="caution">
    <text evidence="7">The sequence shown here is derived from an EMBL/GenBank/DDBJ whole genome shotgun (WGS) entry which is preliminary data.</text>
</comment>
<sequence>MASVQRAFAQKLSKHHAADVRRQIASSYSRDQSKSTGSISGYSSCVSLCDAVDPLDYEEFIQQHQLLIDRDPLHDVLDFPQNDIEVVVLPRKIRTADPVVPEEPLEQWSSHVRDCVQCYTADWVVVKHNYRQHSSSCWIRDQSGERLTLVQAIPRQEFEVDNEQPVTNFSPDDESYRLESGISTSRQSVHSVDTPRGSWASFDLRNSVSDMLIPSLLERVPPETIDQLNEARRLEDRQNALFSLYPMQDEEEIIERRIPAEIPSENMGHRILVKCLQLKLDLEVEPIFASLALYDAKEKKKLSENFYFDMNAEGLKRMLTSHIPYSDISTLSRSCIFDITFPSSDLFLVIRLEKVLQGDINDCAEPYMKDDKNKDKIKANAVAACERLGKYRMPFAWTAIYVMSIINGVSSLERDSGSEKESTSSYSLDRKSSSSSFDQFRRKASDMGSLTRRGSLERRNASEKRRSWSPEDFSSSLDTFRPVTLTVQSFFKQESDRLRDEDLYKFLQDLKRPCSIMKKLKCIPGTLKLDISPCPEEYKYSLTPELSKLKPYPDEKGRPTKEILEFPAREVFVPHYSYRNLLYVYPKDLNFASRPGSARNIAVKVQLMSGEEEHHALPFIFGKSSCPEYTTEAYTSVSYHNKCPDFYDEIKIKLPANLGDQHHLLFTFYHISCQRKVEQPVAETPVGYTWLPLLHEGRLQVGEMCLPVMMERPPPNYSYIPTEVMLPGTKWVDNHKGIFVVMLDAFSSVHTQDKYLDRFLNLCTILEEGSIPPRLGDIETELRNSISELALAKSEPLVKFLPLIINKLLLLIVKPPSVTGQILNIGQTSFEALAMLVNNVVALPEGHHDQNGRHSLLTTYITFQCSLPHPFGNQPSGYSPPQSPSGFAPRPLSLPPQRNRHLSRSSSNPDVHAQMADEEEVNVGSSRGLDRTSSVRNGPGQDNFMYISANSPPLKIVHEELALQWVVSNGSARDHAIANSWFFFELIYKSMVEHLATTQSVDAPRKMRFSEQFTDDVTTLVTTITSDVISRCNKDAKPTQSLNSSLAFFLYDLLSVMDRGYVFTLIKNYCKQMSAKISSLPDAVNLISLKLDFLRIVCSHEHFVALNLPFGTPFTPSSAPSSPNPSIASSASQSSFLSTLVGGDKMSFAELSPEFRQQHFLVGLVLSDLATVLEMQNPGLHSKVVNIIRNLMTCHDCDPRYTEPDCKARVAALYLPLLGIVMDALPQLHGCQLETRGRMLLPGIDNLETQNAVDQHAINMAIAGSGVYSVKPPEQSMPFQQSWKCALSSETTRNLLICFLWVIKNVNNNLLKHWWMELSSQRLQQLLEVLNICISCFEYKGKKAIKRCSQQIFRKTTDIKSRLEDVILGQGSARSEMMMRRKDRNPPSPGWPGDRLRWRKEQMAYRPTSDMPERPRAEVETDAHIEGNLATEASFIILDTLERIVQVASQADNLQGLLGVVLKVLLHALARNQSTCVLQNMFATQRSIVFKFPNLLFDEETEQCADLCLRLLKHCSSNMADVRSQASGSLYLLMRQNFEIGNNFARVKMQVTMSLSSLVGTSQSVSEESLRRSLKTILVYAEEDTELQDTTFPEQVKDLVFNLHMILSDTVKMKEFQEDPEMLLDLMYRIAKGYQNSPNLRLTWLANMAQKHMERNNHTEAAMCLVHSAALVAEYLHMLEDQPHLPIGAVGLETITPNVLEESAVSDDVLSPEEEGVCLGKDFTESGLVGLLEHAASSFLTAGMYEAVNDVYKILIPIAEANRDYKKLSNIHSKLHDAFTRVDQLQGKRVFGTYFRVGFYGAKFGDLNGEEFIYKEPTLTKLPEIFSRLEIFYAERFGSENIVIIKDSKSVDPANLDPEKAYIQITYVEPFFEAYEARHRLTYFDRNFNIKRFVYATPFTPRGRAHGELHEQYKRKTILTTANHFPYIKTRIQVVDRKQIVLTPIEVAIEDIQKKTMELAQATHQEPPDPKILQMVLQGCIGTTVNQGPMEIAHVFLSDLSNGQKIPTKLQNKLRLCFKDFSKKCSDALKKNKNLIGSDQRDYQRELERNYQRFTERLMPLITIRNERQPYAKK</sequence>
<dbReference type="Pfam" id="PF14429">
    <property type="entry name" value="DOCK-C2"/>
    <property type="match status" value="1"/>
</dbReference>
<dbReference type="GO" id="GO:0007264">
    <property type="term" value="P:small GTPase-mediated signal transduction"/>
    <property type="evidence" value="ECO:0007669"/>
    <property type="project" value="InterPro"/>
</dbReference>
<keyword evidence="8" id="KW-1185">Reference proteome</keyword>
<dbReference type="InterPro" id="IPR043161">
    <property type="entry name" value="DOCK_C_lobe_A"/>
</dbReference>
<dbReference type="Pfam" id="PF06920">
    <property type="entry name" value="DHR-2_Lobe_A"/>
    <property type="match status" value="1"/>
</dbReference>
<name>A0AAN9VIY3_9ORTH</name>
<gene>
    <name evidence="7" type="ORF">R5R35_000927</name>
</gene>
<dbReference type="Pfam" id="PF20421">
    <property type="entry name" value="DHR-2_Lobe_C"/>
    <property type="match status" value="1"/>
</dbReference>
<evidence type="ECO:0000256" key="2">
    <source>
        <dbReference type="ARBA" id="ARBA00022658"/>
    </source>
</evidence>
<dbReference type="Gene3D" id="1.20.58.740">
    <property type="match status" value="1"/>
</dbReference>
<evidence type="ECO:0000259" key="5">
    <source>
        <dbReference type="PROSITE" id="PS51650"/>
    </source>
</evidence>
<dbReference type="SUPFAM" id="SSF48371">
    <property type="entry name" value="ARM repeat"/>
    <property type="match status" value="1"/>
</dbReference>
<dbReference type="InterPro" id="IPR016024">
    <property type="entry name" value="ARM-type_fold"/>
</dbReference>
<comment type="similarity">
    <text evidence="3">Belongs to the DOCK family.</text>
</comment>
<dbReference type="InterPro" id="IPR021816">
    <property type="entry name" value="DOCK_C/D_N"/>
</dbReference>
<dbReference type="Gene3D" id="2.60.40.150">
    <property type="entry name" value="C2 domain"/>
    <property type="match status" value="1"/>
</dbReference>
<evidence type="ECO:0000313" key="8">
    <source>
        <dbReference type="Proteomes" id="UP001378592"/>
    </source>
</evidence>
<dbReference type="PANTHER" id="PTHR23317">
    <property type="entry name" value="DEDICATOR OF CYTOKINESIS DOCK"/>
    <property type="match status" value="1"/>
</dbReference>
<feature type="compositionally biased region" description="Basic and acidic residues" evidence="4">
    <location>
        <begin position="454"/>
        <end position="469"/>
    </location>
</feature>
<dbReference type="CDD" id="cd08696">
    <property type="entry name" value="C2_Dock-C"/>
    <property type="match status" value="1"/>
</dbReference>
<feature type="region of interest" description="Disordered" evidence="4">
    <location>
        <begin position="437"/>
        <end position="474"/>
    </location>
</feature>
<accession>A0AAN9VIY3</accession>
<evidence type="ECO:0000313" key="7">
    <source>
        <dbReference type="EMBL" id="KAK7862685.1"/>
    </source>
</evidence>
<evidence type="ECO:0000256" key="1">
    <source>
        <dbReference type="ARBA" id="ARBA00022553"/>
    </source>
</evidence>
<dbReference type="EMBL" id="JAZDUA010000263">
    <property type="protein sequence ID" value="KAK7862685.1"/>
    <property type="molecule type" value="Genomic_DNA"/>
</dbReference>
<keyword evidence="2" id="KW-0344">Guanine-nucleotide releasing factor</keyword>